<accession>A0A482WXJ8</accession>
<dbReference type="InterPro" id="IPR036236">
    <property type="entry name" value="Znf_C2H2_sf"/>
</dbReference>
<dbReference type="InParanoid" id="A0A482WXJ8"/>
<dbReference type="Pfam" id="PF12874">
    <property type="entry name" value="zf-met"/>
    <property type="match status" value="3"/>
</dbReference>
<dbReference type="InterPro" id="IPR013087">
    <property type="entry name" value="Znf_C2H2_type"/>
</dbReference>
<sequence length="562" mass="61920">MDPSAFPTVATVIGFTPDSDSGPLVATLACPIASEEVEIPAAGLESPTANINETIHIESNDPVTKALVDNIVGNLPTKKPVEKLKCDICNIEVFGKAVLELHLAGVKHFKKMKLIESLAKSKEQAELDKSSPPNPLLCFKCEVCNVSVNSIQQLQIHSQGAKHKNNVANLSLKQNKRLEQEPLCCHPAQSGTEHKNNVSHIQNKPMEQEPLRCYPAQSGVAVNKLFCSSCNIHVNSAYQLEQHQSSRKHLGKISGNVSSVTIDRFQSYSRAEETESHISRNFVQNVNSNVSSSSHNRFNPYSREQAFHLKTPTGAADAKFSCSVCNINLNSAIQLQQHEASKKHAEKVSSFARHSNFVERMEIPNAKSSVASNESDQTYCFADLRKRPPSEANSTSASKESDQILFADLRERPPLKAKSTSVTKESDQILFADVRERPPLTGAKSIRGGGVKIFKCDACNLNANSMLQLQQHYKSLKHIENVEGTPAFKKSSIPPQSYLKKNAFENGLVAKKRNMGDCAGPHKFSSSTVRMRPDCVSPQQPILNRMLNNFKSNSDQHANLFN</sequence>
<keyword evidence="4" id="KW-0863">Zinc-finger</keyword>
<keyword evidence="3" id="KW-0677">Repeat</keyword>
<dbReference type="Gene3D" id="3.30.160.60">
    <property type="entry name" value="Classic Zinc Finger"/>
    <property type="match status" value="5"/>
</dbReference>
<keyword evidence="6" id="KW-0539">Nucleus</keyword>
<evidence type="ECO:0000256" key="3">
    <source>
        <dbReference type="ARBA" id="ARBA00022737"/>
    </source>
</evidence>
<dbReference type="PANTHER" id="PTHR23067:SF14">
    <property type="entry name" value="C2H2-TYPE DOMAIN-CONTAINING PROTEIN"/>
    <property type="match status" value="1"/>
</dbReference>
<keyword evidence="9" id="KW-1185">Reference proteome</keyword>
<dbReference type="EMBL" id="QKKF02022802">
    <property type="protein sequence ID" value="RZF38213.1"/>
    <property type="molecule type" value="Genomic_DNA"/>
</dbReference>
<keyword evidence="5" id="KW-0862">Zinc</keyword>
<evidence type="ECO:0000259" key="7">
    <source>
        <dbReference type="PROSITE" id="PS00028"/>
    </source>
</evidence>
<feature type="domain" description="C2H2-type" evidence="7">
    <location>
        <begin position="141"/>
        <end position="163"/>
    </location>
</feature>
<evidence type="ECO:0000313" key="9">
    <source>
        <dbReference type="Proteomes" id="UP000291343"/>
    </source>
</evidence>
<dbReference type="InterPro" id="IPR003604">
    <property type="entry name" value="Matrin/U1-like-C_Znf_C2H2"/>
</dbReference>
<reference evidence="8 9" key="1">
    <citation type="journal article" date="2017" name="Gigascience">
        <title>Genome sequence of the small brown planthopper, Laodelphax striatellus.</title>
        <authorList>
            <person name="Zhu J."/>
            <person name="Jiang F."/>
            <person name="Wang X."/>
            <person name="Yang P."/>
            <person name="Bao Y."/>
            <person name="Zhao W."/>
            <person name="Wang W."/>
            <person name="Lu H."/>
            <person name="Wang Q."/>
            <person name="Cui N."/>
            <person name="Li J."/>
            <person name="Chen X."/>
            <person name="Luo L."/>
            <person name="Yu J."/>
            <person name="Kang L."/>
            <person name="Cui F."/>
        </authorList>
    </citation>
    <scope>NUCLEOTIDE SEQUENCE [LARGE SCALE GENOMIC DNA]</scope>
    <source>
        <strain evidence="8">Lst14</strain>
    </source>
</reference>
<dbReference type="SUPFAM" id="SSF57667">
    <property type="entry name" value="beta-beta-alpha zinc fingers"/>
    <property type="match status" value="5"/>
</dbReference>
<evidence type="ECO:0000256" key="6">
    <source>
        <dbReference type="ARBA" id="ARBA00023242"/>
    </source>
</evidence>
<name>A0A482WXJ8_LAOST</name>
<protein>
    <recommendedName>
        <fullName evidence="7">C2H2-type domain-containing protein</fullName>
    </recommendedName>
</protein>
<dbReference type="InterPro" id="IPR022755">
    <property type="entry name" value="Znf_C2H2_jaz"/>
</dbReference>
<dbReference type="STRING" id="195883.A0A482WXJ8"/>
<proteinExistence type="predicted"/>
<comment type="subcellular location">
    <subcellularLocation>
        <location evidence="1">Nucleus</location>
    </subcellularLocation>
</comment>
<dbReference type="PROSITE" id="PS00028">
    <property type="entry name" value="ZINC_FINGER_C2H2_1"/>
    <property type="match status" value="3"/>
</dbReference>
<feature type="domain" description="C2H2-type" evidence="7">
    <location>
        <begin position="227"/>
        <end position="249"/>
    </location>
</feature>
<dbReference type="Proteomes" id="UP000291343">
    <property type="component" value="Unassembled WGS sequence"/>
</dbReference>
<evidence type="ECO:0000256" key="1">
    <source>
        <dbReference type="ARBA" id="ARBA00004123"/>
    </source>
</evidence>
<dbReference type="OrthoDB" id="6624865at2759"/>
<dbReference type="PANTHER" id="PTHR23067">
    <property type="entry name" value="DOUBLE-STRANDED RNA-BINDING ZINC FINGER PROTEIN"/>
    <property type="match status" value="1"/>
</dbReference>
<dbReference type="GO" id="GO:0003676">
    <property type="term" value="F:nucleic acid binding"/>
    <property type="evidence" value="ECO:0007669"/>
    <property type="project" value="InterPro"/>
</dbReference>
<dbReference type="Pfam" id="PF12171">
    <property type="entry name" value="zf-C2H2_jaz"/>
    <property type="match status" value="2"/>
</dbReference>
<organism evidence="8 9">
    <name type="scientific">Laodelphax striatellus</name>
    <name type="common">Small brown planthopper</name>
    <name type="synonym">Delphax striatella</name>
    <dbReference type="NCBI Taxonomy" id="195883"/>
    <lineage>
        <taxon>Eukaryota</taxon>
        <taxon>Metazoa</taxon>
        <taxon>Ecdysozoa</taxon>
        <taxon>Arthropoda</taxon>
        <taxon>Hexapoda</taxon>
        <taxon>Insecta</taxon>
        <taxon>Pterygota</taxon>
        <taxon>Neoptera</taxon>
        <taxon>Paraneoptera</taxon>
        <taxon>Hemiptera</taxon>
        <taxon>Auchenorrhyncha</taxon>
        <taxon>Fulgoroidea</taxon>
        <taxon>Delphacidae</taxon>
        <taxon>Criomorphinae</taxon>
        <taxon>Laodelphax</taxon>
    </lineage>
</organism>
<keyword evidence="2" id="KW-0479">Metal-binding</keyword>
<evidence type="ECO:0000313" key="8">
    <source>
        <dbReference type="EMBL" id="RZF38213.1"/>
    </source>
</evidence>
<dbReference type="InterPro" id="IPR051845">
    <property type="entry name" value="Znf385"/>
</dbReference>
<evidence type="ECO:0000256" key="5">
    <source>
        <dbReference type="ARBA" id="ARBA00022833"/>
    </source>
</evidence>
<dbReference type="SMART" id="SM00451">
    <property type="entry name" value="ZnF_U1"/>
    <property type="match status" value="5"/>
</dbReference>
<dbReference type="GO" id="GO:0008270">
    <property type="term" value="F:zinc ion binding"/>
    <property type="evidence" value="ECO:0007669"/>
    <property type="project" value="UniProtKB-KW"/>
</dbReference>
<evidence type="ECO:0000256" key="4">
    <source>
        <dbReference type="ARBA" id="ARBA00022771"/>
    </source>
</evidence>
<gene>
    <name evidence="8" type="ORF">LSTR_LSTR005574</name>
</gene>
<evidence type="ECO:0000256" key="2">
    <source>
        <dbReference type="ARBA" id="ARBA00022723"/>
    </source>
</evidence>
<dbReference type="AlphaFoldDB" id="A0A482WXJ8"/>
<feature type="domain" description="C2H2-type" evidence="7">
    <location>
        <begin position="322"/>
        <end position="344"/>
    </location>
</feature>
<comment type="caution">
    <text evidence="8">The sequence shown here is derived from an EMBL/GenBank/DDBJ whole genome shotgun (WGS) entry which is preliminary data.</text>
</comment>
<dbReference type="SMART" id="SM00355">
    <property type="entry name" value="ZnF_C2H2"/>
    <property type="match status" value="5"/>
</dbReference>
<dbReference type="GO" id="GO:0005634">
    <property type="term" value="C:nucleus"/>
    <property type="evidence" value="ECO:0007669"/>
    <property type="project" value="UniProtKB-SubCell"/>
</dbReference>